<comment type="subcellular location">
    <subcellularLocation>
        <location evidence="1">Secreted</location>
    </subcellularLocation>
</comment>
<dbReference type="Proteomes" id="UP000824540">
    <property type="component" value="Unassembled WGS sequence"/>
</dbReference>
<keyword evidence="3" id="KW-0732">Signal</keyword>
<dbReference type="GO" id="GO:0005576">
    <property type="term" value="C:extracellular region"/>
    <property type="evidence" value="ECO:0007669"/>
    <property type="project" value="UniProtKB-SubCell"/>
</dbReference>
<dbReference type="GO" id="GO:0031012">
    <property type="term" value="C:extracellular matrix"/>
    <property type="evidence" value="ECO:0007669"/>
    <property type="project" value="TreeGrafter"/>
</dbReference>
<feature type="region of interest" description="Disordered" evidence="5">
    <location>
        <begin position="163"/>
        <end position="185"/>
    </location>
</feature>
<evidence type="ECO:0000256" key="1">
    <source>
        <dbReference type="ARBA" id="ARBA00004613"/>
    </source>
</evidence>
<dbReference type="GO" id="GO:0006508">
    <property type="term" value="P:proteolysis"/>
    <property type="evidence" value="ECO:0007669"/>
    <property type="project" value="TreeGrafter"/>
</dbReference>
<evidence type="ECO:0000256" key="5">
    <source>
        <dbReference type="SAM" id="MobiDB-lite"/>
    </source>
</evidence>
<comment type="caution">
    <text evidence="6">The sequence shown here is derived from an EMBL/GenBank/DDBJ whole genome shotgun (WGS) entry which is preliminary data.</text>
</comment>
<organism evidence="6 7">
    <name type="scientific">Albula glossodonta</name>
    <name type="common">roundjaw bonefish</name>
    <dbReference type="NCBI Taxonomy" id="121402"/>
    <lineage>
        <taxon>Eukaryota</taxon>
        <taxon>Metazoa</taxon>
        <taxon>Chordata</taxon>
        <taxon>Craniata</taxon>
        <taxon>Vertebrata</taxon>
        <taxon>Euteleostomi</taxon>
        <taxon>Actinopterygii</taxon>
        <taxon>Neopterygii</taxon>
        <taxon>Teleostei</taxon>
        <taxon>Albuliformes</taxon>
        <taxon>Albulidae</taxon>
        <taxon>Albula</taxon>
    </lineage>
</organism>
<gene>
    <name evidence="6" type="ORF">JZ751_005844</name>
</gene>
<evidence type="ECO:0000256" key="2">
    <source>
        <dbReference type="ARBA" id="ARBA00022525"/>
    </source>
</evidence>
<evidence type="ECO:0000313" key="7">
    <source>
        <dbReference type="Proteomes" id="UP000824540"/>
    </source>
</evidence>
<protein>
    <submittedName>
        <fullName evidence="6">Uncharacterized protein</fullName>
    </submittedName>
</protein>
<dbReference type="InterPro" id="IPR000884">
    <property type="entry name" value="TSP1_rpt"/>
</dbReference>
<dbReference type="GO" id="GO:0004222">
    <property type="term" value="F:metalloendopeptidase activity"/>
    <property type="evidence" value="ECO:0007669"/>
    <property type="project" value="TreeGrafter"/>
</dbReference>
<dbReference type="InterPro" id="IPR050439">
    <property type="entry name" value="ADAMTS_ADAMTS-like"/>
</dbReference>
<evidence type="ECO:0000256" key="3">
    <source>
        <dbReference type="ARBA" id="ARBA00022729"/>
    </source>
</evidence>
<dbReference type="Gene3D" id="2.20.100.10">
    <property type="entry name" value="Thrombospondin type-1 (TSP1) repeat"/>
    <property type="match status" value="3"/>
</dbReference>
<name>A0A8T2PDU7_9TELE</name>
<dbReference type="AlphaFoldDB" id="A0A8T2PDU7"/>
<dbReference type="PANTHER" id="PTHR13723:SF165">
    <property type="entry name" value="A DISINTEGRIN AND METALLOPROTEINASE WITH THROMBOSPONDIN MOTIFS 20"/>
    <property type="match status" value="1"/>
</dbReference>
<accession>A0A8T2PDU7</accession>
<dbReference type="FunFam" id="2.20.100.10:FF:000005">
    <property type="entry name" value="ADAM metallopeptidase with thrombospondin type 1 motif 9"/>
    <property type="match status" value="2"/>
</dbReference>
<dbReference type="SUPFAM" id="SSF82895">
    <property type="entry name" value="TSP-1 type 1 repeat"/>
    <property type="match status" value="3"/>
</dbReference>
<keyword evidence="7" id="KW-1185">Reference proteome</keyword>
<keyword evidence="4" id="KW-0677">Repeat</keyword>
<keyword evidence="2" id="KW-0964">Secreted</keyword>
<reference evidence="6" key="1">
    <citation type="thesis" date="2021" institute="BYU ScholarsArchive" country="Provo, UT, USA">
        <title>Applications of and Algorithms for Genome Assembly and Genomic Analyses with an Emphasis on Marine Teleosts.</title>
        <authorList>
            <person name="Pickett B.D."/>
        </authorList>
    </citation>
    <scope>NUCLEOTIDE SEQUENCE</scope>
    <source>
        <strain evidence="6">HI-2016</strain>
    </source>
</reference>
<dbReference type="InterPro" id="IPR036383">
    <property type="entry name" value="TSP1_rpt_sf"/>
</dbReference>
<dbReference type="OrthoDB" id="5948003at2759"/>
<dbReference type="GO" id="GO:0030198">
    <property type="term" value="P:extracellular matrix organization"/>
    <property type="evidence" value="ECO:0007669"/>
    <property type="project" value="TreeGrafter"/>
</dbReference>
<sequence length="265" mass="29352">MNPLEVQWFSLCWSSTQDCRIDVSSCVSCSAEDWDYGIDVSVFPVHASVQRICSVSCGQGKRARYVSCRDSQGGVADESYCAHLPRPPESSECFSPCGQWRTGDWSPCSETCGVGRSTRQVMCSNYHQQVEEGFCDPDERPSTGQECSSAPCPSVYHLRPNDQPTVSHADYPRRPSNHPGHNSWNVPSADHQWRTGPWGACSSTCAGGFQRRVVVCQDTEGRATNHCQEQVKPAESKNCDSGPCPHWNYGIWGEVRNQGLFSQTC</sequence>
<dbReference type="EMBL" id="JAFBMS010000014">
    <property type="protein sequence ID" value="KAG9346917.1"/>
    <property type="molecule type" value="Genomic_DNA"/>
</dbReference>
<dbReference type="SMART" id="SM00209">
    <property type="entry name" value="TSP1"/>
    <property type="match status" value="3"/>
</dbReference>
<dbReference type="PANTHER" id="PTHR13723">
    <property type="entry name" value="ADAMTS A DISINTEGRIN AND METALLOPROTEASE WITH THROMBOSPONDIN MOTIFS PROTEASE"/>
    <property type="match status" value="1"/>
</dbReference>
<evidence type="ECO:0000256" key="4">
    <source>
        <dbReference type="ARBA" id="ARBA00022737"/>
    </source>
</evidence>
<evidence type="ECO:0000313" key="6">
    <source>
        <dbReference type="EMBL" id="KAG9346917.1"/>
    </source>
</evidence>
<dbReference type="PROSITE" id="PS50092">
    <property type="entry name" value="TSP1"/>
    <property type="match status" value="3"/>
</dbReference>
<proteinExistence type="predicted"/>
<dbReference type="Pfam" id="PF19030">
    <property type="entry name" value="TSP1_ADAMTS"/>
    <property type="match status" value="3"/>
</dbReference>